<keyword evidence="3 6" id="KW-0812">Transmembrane</keyword>
<gene>
    <name evidence="7" type="ORF">HQ394_06600</name>
</gene>
<sequence>MPVDAPLLARFALAALAIVLSPGPDTMLIVRHALGSGRSAGFAAVAGVQLGLLVHTTLAAAGISALITASPALFHSVAILGAIYLGWLGAKAVLTGGTMVLAVAGPVRRSLALRQAFFTNLLNPKVLLLFFALYPNFLVAGGASLALQITLLSAVLIAINSAWQLGLAWFADRARQLFVNPRLMRGIDVGVGLVLLGFAALLLVEHGR</sequence>
<protein>
    <submittedName>
        <fullName evidence="7">LysE family translocator</fullName>
    </submittedName>
</protein>
<feature type="transmembrane region" description="Helical" evidence="6">
    <location>
        <begin position="12"/>
        <end position="30"/>
    </location>
</feature>
<name>A0A7H1N047_9PROT</name>
<evidence type="ECO:0000256" key="4">
    <source>
        <dbReference type="ARBA" id="ARBA00022989"/>
    </source>
</evidence>
<comment type="subcellular location">
    <subcellularLocation>
        <location evidence="1">Cell membrane</location>
        <topology evidence="1">Multi-pass membrane protein</topology>
    </subcellularLocation>
</comment>
<dbReference type="PANTHER" id="PTHR30086">
    <property type="entry name" value="ARGININE EXPORTER PROTEIN ARGO"/>
    <property type="match status" value="1"/>
</dbReference>
<dbReference type="InterPro" id="IPR001123">
    <property type="entry name" value="LeuE-type"/>
</dbReference>
<evidence type="ECO:0000256" key="1">
    <source>
        <dbReference type="ARBA" id="ARBA00004651"/>
    </source>
</evidence>
<dbReference type="Pfam" id="PF01810">
    <property type="entry name" value="LysE"/>
    <property type="match status" value="1"/>
</dbReference>
<dbReference type="KEGG" id="dvn:HQ394_06600"/>
<evidence type="ECO:0000313" key="7">
    <source>
        <dbReference type="EMBL" id="QNT69083.1"/>
    </source>
</evidence>
<evidence type="ECO:0000313" key="8">
    <source>
        <dbReference type="Proteomes" id="UP000516369"/>
    </source>
</evidence>
<dbReference type="AlphaFoldDB" id="A0A7H1N047"/>
<evidence type="ECO:0000256" key="2">
    <source>
        <dbReference type="ARBA" id="ARBA00022475"/>
    </source>
</evidence>
<feature type="transmembrane region" description="Helical" evidence="6">
    <location>
        <begin position="183"/>
        <end position="204"/>
    </location>
</feature>
<keyword evidence="5 6" id="KW-0472">Membrane</keyword>
<dbReference type="GO" id="GO:0005886">
    <property type="term" value="C:plasma membrane"/>
    <property type="evidence" value="ECO:0007669"/>
    <property type="project" value="UniProtKB-SubCell"/>
</dbReference>
<keyword evidence="8" id="KW-1185">Reference proteome</keyword>
<accession>A0A7H1N047</accession>
<dbReference type="Proteomes" id="UP000516369">
    <property type="component" value="Chromosome"/>
</dbReference>
<evidence type="ECO:0000256" key="3">
    <source>
        <dbReference type="ARBA" id="ARBA00022692"/>
    </source>
</evidence>
<evidence type="ECO:0000256" key="6">
    <source>
        <dbReference type="SAM" id="Phobius"/>
    </source>
</evidence>
<dbReference type="EMBL" id="CP053923">
    <property type="protein sequence ID" value="QNT69083.1"/>
    <property type="molecule type" value="Genomic_DNA"/>
</dbReference>
<dbReference type="PIRSF" id="PIRSF006324">
    <property type="entry name" value="LeuE"/>
    <property type="match status" value="1"/>
</dbReference>
<keyword evidence="2" id="KW-1003">Cell membrane</keyword>
<keyword evidence="4 6" id="KW-1133">Transmembrane helix</keyword>
<feature type="transmembrane region" description="Helical" evidence="6">
    <location>
        <begin position="126"/>
        <end position="145"/>
    </location>
</feature>
<reference evidence="7 8" key="1">
    <citation type="submission" date="2020-05" db="EMBL/GenBank/DDBJ databases">
        <title>Complete closed genome sequence of Defluviicoccus vanus.</title>
        <authorList>
            <person name="Bessarab I."/>
            <person name="Arumugam K."/>
            <person name="Maszenan A.M."/>
            <person name="Seviour R.J."/>
            <person name="Williams R.B."/>
        </authorList>
    </citation>
    <scope>NUCLEOTIDE SEQUENCE [LARGE SCALE GENOMIC DNA]</scope>
    <source>
        <strain evidence="7 8">Ben 114</strain>
    </source>
</reference>
<proteinExistence type="predicted"/>
<feature type="transmembrane region" description="Helical" evidence="6">
    <location>
        <begin position="151"/>
        <end position="171"/>
    </location>
</feature>
<feature type="transmembrane region" description="Helical" evidence="6">
    <location>
        <begin position="73"/>
        <end position="105"/>
    </location>
</feature>
<evidence type="ECO:0000256" key="5">
    <source>
        <dbReference type="ARBA" id="ARBA00023136"/>
    </source>
</evidence>
<dbReference type="PANTHER" id="PTHR30086:SF20">
    <property type="entry name" value="ARGININE EXPORTER PROTEIN ARGO-RELATED"/>
    <property type="match status" value="1"/>
</dbReference>
<feature type="transmembrane region" description="Helical" evidence="6">
    <location>
        <begin position="42"/>
        <end position="67"/>
    </location>
</feature>
<organism evidence="7 8">
    <name type="scientific">Defluviicoccus vanus</name>
    <dbReference type="NCBI Taxonomy" id="111831"/>
    <lineage>
        <taxon>Bacteria</taxon>
        <taxon>Pseudomonadati</taxon>
        <taxon>Pseudomonadota</taxon>
        <taxon>Alphaproteobacteria</taxon>
        <taxon>Rhodospirillales</taxon>
        <taxon>Rhodospirillaceae</taxon>
        <taxon>Defluviicoccus</taxon>
    </lineage>
</organism>
<dbReference type="GO" id="GO:0015171">
    <property type="term" value="F:amino acid transmembrane transporter activity"/>
    <property type="evidence" value="ECO:0007669"/>
    <property type="project" value="TreeGrafter"/>
</dbReference>